<name>A0AAD9PSC8_ACRCE</name>
<keyword evidence="2" id="KW-1185">Reference proteome</keyword>
<sequence length="129" mass="14767">MLKLNSFTIQSFKDFVNWYLCIEQSPSAGSYGETLNAFIFSLENSRALPPFKSLAKSKVYAIYKSSVRGPSFGRGPIFYISHFSVRESMARINRPYRVPKEVDDSFKDDILADTSGTFHCNNYEVFYLS</sequence>
<reference evidence="1" key="1">
    <citation type="journal article" date="2023" name="G3 (Bethesda)">
        <title>Whole genome assembly and annotation of the endangered Caribbean coral Acropora cervicornis.</title>
        <authorList>
            <person name="Selwyn J.D."/>
            <person name="Vollmer S.V."/>
        </authorList>
    </citation>
    <scope>NUCLEOTIDE SEQUENCE</scope>
    <source>
        <strain evidence="1">K2</strain>
    </source>
</reference>
<dbReference type="AlphaFoldDB" id="A0AAD9PSC8"/>
<dbReference type="EMBL" id="JARQWQ010000153">
    <property type="protein sequence ID" value="KAK2548186.1"/>
    <property type="molecule type" value="Genomic_DNA"/>
</dbReference>
<protein>
    <submittedName>
        <fullName evidence="1">Uncharacterized protein</fullName>
    </submittedName>
</protein>
<dbReference type="Proteomes" id="UP001249851">
    <property type="component" value="Unassembled WGS sequence"/>
</dbReference>
<evidence type="ECO:0000313" key="2">
    <source>
        <dbReference type="Proteomes" id="UP001249851"/>
    </source>
</evidence>
<reference evidence="1" key="2">
    <citation type="journal article" date="2023" name="Science">
        <title>Genomic signatures of disease resistance in endangered staghorn corals.</title>
        <authorList>
            <person name="Vollmer S.V."/>
            <person name="Selwyn J.D."/>
            <person name="Despard B.A."/>
            <person name="Roesel C.L."/>
        </authorList>
    </citation>
    <scope>NUCLEOTIDE SEQUENCE</scope>
    <source>
        <strain evidence="1">K2</strain>
    </source>
</reference>
<proteinExistence type="predicted"/>
<gene>
    <name evidence="1" type="ORF">P5673_031648</name>
</gene>
<organism evidence="1 2">
    <name type="scientific">Acropora cervicornis</name>
    <name type="common">Staghorn coral</name>
    <dbReference type="NCBI Taxonomy" id="6130"/>
    <lineage>
        <taxon>Eukaryota</taxon>
        <taxon>Metazoa</taxon>
        <taxon>Cnidaria</taxon>
        <taxon>Anthozoa</taxon>
        <taxon>Hexacorallia</taxon>
        <taxon>Scleractinia</taxon>
        <taxon>Astrocoeniina</taxon>
        <taxon>Acroporidae</taxon>
        <taxon>Acropora</taxon>
    </lineage>
</organism>
<evidence type="ECO:0000313" key="1">
    <source>
        <dbReference type="EMBL" id="KAK2548186.1"/>
    </source>
</evidence>
<comment type="caution">
    <text evidence="1">The sequence shown here is derived from an EMBL/GenBank/DDBJ whole genome shotgun (WGS) entry which is preliminary data.</text>
</comment>
<accession>A0AAD9PSC8</accession>